<protein>
    <submittedName>
        <fullName evidence="1">Ac29-like protein</fullName>
    </submittedName>
</protein>
<dbReference type="InterPro" id="IPR009265">
    <property type="entry name" value="AcMNPV_Orf29"/>
</dbReference>
<keyword evidence="2" id="KW-1185">Reference proteome</keyword>
<dbReference type="OrthoDB" id="24948at10239"/>
<evidence type="ECO:0000313" key="1">
    <source>
        <dbReference type="EMBL" id="ABF47363.1"/>
    </source>
</evidence>
<dbReference type="Pfam" id="PF06034">
    <property type="entry name" value="DUF919"/>
    <property type="match status" value="1"/>
</dbReference>
<evidence type="ECO:0000313" key="2">
    <source>
        <dbReference type="Proteomes" id="UP000214353"/>
    </source>
</evidence>
<dbReference type="KEGG" id="vg:5141834"/>
<organism evidence="1 2">
    <name type="scientific">Clanis bilineata nucleopolyhedrovirus</name>
    <dbReference type="NCBI Taxonomy" id="1307957"/>
    <lineage>
        <taxon>Viruses</taxon>
        <taxon>Viruses incertae sedis</taxon>
        <taxon>Naldaviricetes</taxon>
        <taxon>Lefavirales</taxon>
        <taxon>Baculoviridae</taxon>
        <taxon>Alphabaculovirus</taxon>
        <taxon>Alphabaculovirus clabilineatae</taxon>
    </lineage>
</organism>
<reference evidence="1 2" key="1">
    <citation type="journal article" date="2009" name="BMC Genomics">
        <title>Genomic sequence, organization and characteristics of a new nucleopolyhedrovirus isolated from Clanis bilineata larva.</title>
        <authorList>
            <person name="Zhu S.Y."/>
            <person name="Yi J.P."/>
            <person name="Shen W.D."/>
            <person name="Wang L.Q."/>
            <person name="He H.G."/>
            <person name="Wang Y."/>
            <person name="Li B."/>
            <person name="Wang W.B."/>
        </authorList>
    </citation>
    <scope>NUCLEOTIDE SEQUENCE [LARGE SCALE GENOMIC DNA]</scope>
    <source>
        <strain evidence="1">DZ1</strain>
    </source>
</reference>
<dbReference type="EMBL" id="DQ504428">
    <property type="protein sequence ID" value="ABF47363.1"/>
    <property type="molecule type" value="Genomic_DNA"/>
</dbReference>
<name>Q0N480_9ABAC</name>
<accession>Q0N480</accession>
<sequence length="80" mass="9430">MPVFRRSEAHHKQILLAKSQNDSLREQLNAIVAAKKNLNIKMQHWEKLKRITKDPQEIAAIDSELNKLRMEFLSFSVKKF</sequence>
<dbReference type="Proteomes" id="UP000214353">
    <property type="component" value="Segment"/>
</dbReference>
<dbReference type="RefSeq" id="YP_717556.1">
    <property type="nucleotide sequence ID" value="NC_008293.1"/>
</dbReference>
<dbReference type="GeneID" id="5141834"/>
<proteinExistence type="predicted"/>